<dbReference type="EMBL" id="ADAS02000041">
    <property type="protein sequence ID" value="OAV94291.1"/>
    <property type="molecule type" value="Genomic_DNA"/>
</dbReference>
<proteinExistence type="predicted"/>
<reference evidence="1" key="2">
    <citation type="submission" date="2016-05" db="EMBL/GenBank/DDBJ databases">
        <title>Comparative analysis highlights variable genome content of wheat rusts and divergence of the mating loci.</title>
        <authorList>
            <person name="Cuomo C.A."/>
            <person name="Bakkeren G."/>
            <person name="Szabo L."/>
            <person name="Khalil H."/>
            <person name="Joly D."/>
            <person name="Goldberg J."/>
            <person name="Young S."/>
            <person name="Zeng Q."/>
            <person name="Fellers J."/>
        </authorList>
    </citation>
    <scope>NUCLEOTIDE SEQUENCE [LARGE SCALE GENOMIC DNA]</scope>
    <source>
        <strain evidence="1">1-1 BBBD Race 1</strain>
    </source>
</reference>
<accession>A0A180GP06</accession>
<name>A0A180GP06_PUCT1</name>
<dbReference type="VEuPathDB" id="FungiDB:PTTG_02531"/>
<reference evidence="1" key="1">
    <citation type="submission" date="2009-11" db="EMBL/GenBank/DDBJ databases">
        <authorList>
            <consortium name="The Broad Institute Genome Sequencing Platform"/>
            <person name="Ward D."/>
            <person name="Feldgarden M."/>
            <person name="Earl A."/>
            <person name="Young S.K."/>
            <person name="Zeng Q."/>
            <person name="Koehrsen M."/>
            <person name="Alvarado L."/>
            <person name="Berlin A."/>
            <person name="Bochicchio J."/>
            <person name="Borenstein D."/>
            <person name="Chapman S.B."/>
            <person name="Chen Z."/>
            <person name="Engels R."/>
            <person name="Freedman E."/>
            <person name="Gellesch M."/>
            <person name="Goldberg J."/>
            <person name="Griggs A."/>
            <person name="Gujja S."/>
            <person name="Heilman E."/>
            <person name="Heiman D."/>
            <person name="Hepburn T."/>
            <person name="Howarth C."/>
            <person name="Jen D."/>
            <person name="Larson L."/>
            <person name="Lewis B."/>
            <person name="Mehta T."/>
            <person name="Park D."/>
            <person name="Pearson M."/>
            <person name="Roberts A."/>
            <person name="Saif S."/>
            <person name="Shea T."/>
            <person name="Shenoy N."/>
            <person name="Sisk P."/>
            <person name="Stolte C."/>
            <person name="Sykes S."/>
            <person name="Thomson T."/>
            <person name="Walk T."/>
            <person name="White J."/>
            <person name="Yandava C."/>
            <person name="Izard J."/>
            <person name="Baranova O.V."/>
            <person name="Blanton J.M."/>
            <person name="Tanner A.C."/>
            <person name="Dewhirst F.E."/>
            <person name="Haas B."/>
            <person name="Nusbaum C."/>
            <person name="Birren B."/>
        </authorList>
    </citation>
    <scope>NUCLEOTIDE SEQUENCE [LARGE SCALE GENOMIC DNA]</scope>
    <source>
        <strain evidence="1">1-1 BBBD Race 1</strain>
    </source>
</reference>
<keyword evidence="3" id="KW-1185">Reference proteome</keyword>
<organism evidence="1">
    <name type="scientific">Puccinia triticina (isolate 1-1 / race 1 (BBBD))</name>
    <name type="common">Brown leaf rust fungus</name>
    <dbReference type="NCBI Taxonomy" id="630390"/>
    <lineage>
        <taxon>Eukaryota</taxon>
        <taxon>Fungi</taxon>
        <taxon>Dikarya</taxon>
        <taxon>Basidiomycota</taxon>
        <taxon>Pucciniomycotina</taxon>
        <taxon>Pucciniomycetes</taxon>
        <taxon>Pucciniales</taxon>
        <taxon>Pucciniaceae</taxon>
        <taxon>Puccinia</taxon>
    </lineage>
</organism>
<dbReference type="EnsemblFungi" id="PTTG_02531-t43_1">
    <property type="protein sequence ID" value="PTTG_02531-t43_1-p1"/>
    <property type="gene ID" value="PTTG_02531"/>
</dbReference>
<evidence type="ECO:0000313" key="3">
    <source>
        <dbReference type="Proteomes" id="UP000005240"/>
    </source>
</evidence>
<dbReference type="Proteomes" id="UP000005240">
    <property type="component" value="Unassembled WGS sequence"/>
</dbReference>
<sequence length="170" mass="19182">MYRLLRGIQKQSERASPAISMQVEFRRRFVWRGLASHRFGPVRAVARYLKKGLKALNAVYASQEEPHALAKRGSTWHVCASFHQKRRCLHGDNACCHVVCSHPMRHSWWIALKDKCDALHHKPKRAKTPPPVNPPQTIVVTAPPPPTAYLVQPQPAVVYAQPAQVPAQAH</sequence>
<evidence type="ECO:0000313" key="1">
    <source>
        <dbReference type="EMBL" id="OAV94291.1"/>
    </source>
</evidence>
<gene>
    <name evidence="1" type="ORF">PTTG_02531</name>
</gene>
<reference evidence="2" key="4">
    <citation type="submission" date="2025-05" db="UniProtKB">
        <authorList>
            <consortium name="EnsemblFungi"/>
        </authorList>
    </citation>
    <scope>IDENTIFICATION</scope>
    <source>
        <strain evidence="2">isolate 1-1 / race 1 (BBBD)</strain>
    </source>
</reference>
<protein>
    <submittedName>
        <fullName evidence="1 2">Uncharacterized protein</fullName>
    </submittedName>
</protein>
<evidence type="ECO:0000313" key="2">
    <source>
        <dbReference type="EnsemblFungi" id="PTTG_02531-t43_1-p1"/>
    </source>
</evidence>
<reference evidence="2 3" key="3">
    <citation type="journal article" date="2017" name="G3 (Bethesda)">
        <title>Comparative analysis highlights variable genome content of wheat rusts and divergence of the mating loci.</title>
        <authorList>
            <person name="Cuomo C.A."/>
            <person name="Bakkeren G."/>
            <person name="Khalil H.B."/>
            <person name="Panwar V."/>
            <person name="Joly D."/>
            <person name="Linning R."/>
            <person name="Sakthikumar S."/>
            <person name="Song X."/>
            <person name="Adiconis X."/>
            <person name="Fan L."/>
            <person name="Goldberg J.M."/>
            <person name="Levin J.Z."/>
            <person name="Young S."/>
            <person name="Zeng Q."/>
            <person name="Anikster Y."/>
            <person name="Bruce M."/>
            <person name="Wang M."/>
            <person name="Yin C."/>
            <person name="McCallum B."/>
            <person name="Szabo L.J."/>
            <person name="Hulbert S."/>
            <person name="Chen X."/>
            <person name="Fellers J.P."/>
        </authorList>
    </citation>
    <scope>NUCLEOTIDE SEQUENCE</scope>
    <source>
        <strain evidence="2">isolate 1-1 / race 1 (BBBD)</strain>
        <strain evidence="3">Isolate 1-1 / race 1 (BBBD)</strain>
    </source>
</reference>
<dbReference type="AlphaFoldDB" id="A0A180GP06"/>